<gene>
    <name evidence="2" type="ORF">PGTUg99_004485</name>
</gene>
<proteinExistence type="predicted"/>
<dbReference type="AlphaFoldDB" id="A0A5B0RH18"/>
<name>A0A5B0RH18_PUCGR</name>
<accession>A0A5B0RH18</accession>
<dbReference type="Proteomes" id="UP000325313">
    <property type="component" value="Unassembled WGS sequence"/>
</dbReference>
<feature type="region of interest" description="Disordered" evidence="1">
    <location>
        <begin position="1"/>
        <end position="45"/>
    </location>
</feature>
<evidence type="ECO:0000256" key="1">
    <source>
        <dbReference type="SAM" id="MobiDB-lite"/>
    </source>
</evidence>
<dbReference type="EMBL" id="VDEP01000181">
    <property type="protein sequence ID" value="KAA1125201.1"/>
    <property type="molecule type" value="Genomic_DNA"/>
</dbReference>
<organism evidence="2 3">
    <name type="scientific">Puccinia graminis f. sp. tritici</name>
    <dbReference type="NCBI Taxonomy" id="56615"/>
    <lineage>
        <taxon>Eukaryota</taxon>
        <taxon>Fungi</taxon>
        <taxon>Dikarya</taxon>
        <taxon>Basidiomycota</taxon>
        <taxon>Pucciniomycotina</taxon>
        <taxon>Pucciniomycetes</taxon>
        <taxon>Pucciniales</taxon>
        <taxon>Pucciniaceae</taxon>
        <taxon>Puccinia</taxon>
    </lineage>
</organism>
<evidence type="ECO:0000313" key="3">
    <source>
        <dbReference type="Proteomes" id="UP000325313"/>
    </source>
</evidence>
<sequence length="83" mass="9548">MSGLEWASGSWASARPSVSPAKRPLLWPRNRNAPPRKLPPVMLNPKPVPSLEKDLAIRKQYRRICFLKGTITMHKHRLKRRLG</sequence>
<evidence type="ECO:0000313" key="2">
    <source>
        <dbReference type="EMBL" id="KAA1125201.1"/>
    </source>
</evidence>
<protein>
    <submittedName>
        <fullName evidence="2">Uncharacterized protein</fullName>
    </submittedName>
</protein>
<comment type="caution">
    <text evidence="2">The sequence shown here is derived from an EMBL/GenBank/DDBJ whole genome shotgun (WGS) entry which is preliminary data.</text>
</comment>
<reference evidence="2 3" key="1">
    <citation type="submission" date="2019-05" db="EMBL/GenBank/DDBJ databases">
        <title>Emergence of the Ug99 lineage of the wheat stem rust pathogen through somatic hybridization.</title>
        <authorList>
            <person name="Li F."/>
            <person name="Upadhyaya N.M."/>
            <person name="Sperschneider J."/>
            <person name="Matny O."/>
            <person name="Nguyen-Phuc H."/>
            <person name="Mago R."/>
            <person name="Raley C."/>
            <person name="Miller M.E."/>
            <person name="Silverstein K.A.T."/>
            <person name="Henningsen E."/>
            <person name="Hirsch C.D."/>
            <person name="Visser B."/>
            <person name="Pretorius Z.A."/>
            <person name="Steffenson B.J."/>
            <person name="Schwessinger B."/>
            <person name="Dodds P.N."/>
            <person name="Figueroa M."/>
        </authorList>
    </citation>
    <scope>NUCLEOTIDE SEQUENCE [LARGE SCALE GENOMIC DNA]</scope>
    <source>
        <strain evidence="2 3">Ug99</strain>
    </source>
</reference>